<reference evidence="3" key="2">
    <citation type="submission" date="2015-07" db="EMBL/GenBank/DDBJ databases">
        <title>The genome sequence of Plasmodium falciparum IGH-CR14.</title>
        <authorList>
            <consortium name="The Broad Institute Genome Sequencing Platform"/>
            <person name="Volkman S.K."/>
            <person name="Neafsey D.E."/>
            <person name="Dash A.P."/>
            <person name="Chitnis C.E."/>
            <person name="Hartl D.L."/>
            <person name="Young S.K."/>
            <person name="Kodira C.D."/>
            <person name="Zeng Q."/>
            <person name="Koehrsen M."/>
            <person name="Godfrey P."/>
            <person name="Alvarado L."/>
            <person name="Berlin A."/>
            <person name="Borenstein D."/>
            <person name="Chen Z."/>
            <person name="Engels R."/>
            <person name="Freedman E."/>
            <person name="Gellesch M."/>
            <person name="Goldberg J."/>
            <person name="Griggs A."/>
            <person name="Gujja S."/>
            <person name="Heiman D."/>
            <person name="Hepburn T."/>
            <person name="Howarth C."/>
            <person name="Jen D."/>
            <person name="Larson L."/>
            <person name="Lewis B."/>
            <person name="Mehta T."/>
            <person name="Park D."/>
            <person name="Pearson M."/>
            <person name="Roberts A."/>
            <person name="Saif S."/>
            <person name="Shea T."/>
            <person name="Shenoy N."/>
            <person name="Sisk P."/>
            <person name="Stolte C."/>
            <person name="Sykes S."/>
            <person name="Walk T."/>
            <person name="White J."/>
            <person name="Yandava C."/>
            <person name="Wirth D.F."/>
            <person name="Nusbaum C."/>
            <person name="Birren B."/>
        </authorList>
    </citation>
    <scope>NUCLEOTIDE SEQUENCE [LARGE SCALE GENOMIC DNA]</scope>
    <source>
        <strain evidence="3">IGH-CR14</strain>
    </source>
</reference>
<accession>A0A0L1I4S2</accession>
<evidence type="ECO:0000256" key="1">
    <source>
        <dbReference type="SAM" id="Phobius"/>
    </source>
</evidence>
<keyword evidence="1" id="KW-0472">Membrane</keyword>
<reference evidence="3" key="1">
    <citation type="submission" date="2015-07" db="EMBL/GenBank/DDBJ databases">
        <title>Annotation of Plasmodium falciparum IGH-CR14.</title>
        <authorList>
            <consortium name="The Broad Institute Genome Sequencing Platform"/>
            <person name="Volkman S.K."/>
            <person name="Neafsey D.E."/>
            <person name="Dash A.P."/>
            <person name="Chitnis C.E."/>
            <person name="Hartl D.L."/>
            <person name="Young S.K."/>
            <person name="Zeng Q."/>
            <person name="Koehrsen M."/>
            <person name="Alvarado L."/>
            <person name="Berlin A."/>
            <person name="Borenstein D."/>
            <person name="Chapman S.B."/>
            <person name="Chen Z."/>
            <person name="Engels R."/>
            <person name="Freedman E."/>
            <person name="Gellesch M."/>
            <person name="Goldberg J."/>
            <person name="Griggs A."/>
            <person name="Gujja S."/>
            <person name="Heilman E.R."/>
            <person name="Heiman D.I."/>
            <person name="Howarth C."/>
            <person name="Jen D."/>
            <person name="Larson L."/>
            <person name="Mehta T."/>
            <person name="Neiman D."/>
            <person name="Park D."/>
            <person name="Pearson M."/>
            <person name="Roberts A."/>
            <person name="Saif S."/>
            <person name="Shea T."/>
            <person name="Shenoy N."/>
            <person name="Sisk P."/>
            <person name="Stolte C."/>
            <person name="Sykes S."/>
            <person name="Walk T."/>
            <person name="White J."/>
            <person name="Yandava C."/>
            <person name="Haas B."/>
            <person name="Henn M.R."/>
            <person name="Nusbaum C."/>
            <person name="Birren B."/>
        </authorList>
    </citation>
    <scope>NUCLEOTIDE SEQUENCE [LARGE SCALE GENOMIC DNA]</scope>
    <source>
        <strain evidence="3">IGH-CR14</strain>
    </source>
</reference>
<name>A0A0L1I4S2_PLAFA</name>
<protein>
    <submittedName>
        <fullName evidence="2">Rifin</fullName>
    </submittedName>
</protein>
<dbReference type="AlphaFoldDB" id="A0A0L1I4S2"/>
<dbReference type="EMBL" id="GG664975">
    <property type="protein sequence ID" value="KNG74205.1"/>
    <property type="molecule type" value="Genomic_DNA"/>
</dbReference>
<evidence type="ECO:0000313" key="3">
    <source>
        <dbReference type="Proteomes" id="UP000054562"/>
    </source>
</evidence>
<organism evidence="2 3">
    <name type="scientific">Plasmodium falciparum IGH-CR14</name>
    <dbReference type="NCBI Taxonomy" id="580059"/>
    <lineage>
        <taxon>Eukaryota</taxon>
        <taxon>Sar</taxon>
        <taxon>Alveolata</taxon>
        <taxon>Apicomplexa</taxon>
        <taxon>Aconoidasida</taxon>
        <taxon>Haemosporida</taxon>
        <taxon>Plasmodiidae</taxon>
        <taxon>Plasmodium</taxon>
        <taxon>Plasmodium (Laverania)</taxon>
    </lineage>
</organism>
<dbReference type="InterPro" id="IPR006373">
    <property type="entry name" value="VSA_Rifin"/>
</dbReference>
<gene>
    <name evidence="2" type="ORF">PFMG_00431</name>
</gene>
<evidence type="ECO:0000313" key="2">
    <source>
        <dbReference type="EMBL" id="KNG74205.1"/>
    </source>
</evidence>
<keyword evidence="1" id="KW-1133">Transmembrane helix</keyword>
<proteinExistence type="predicted"/>
<dbReference type="Proteomes" id="UP000054562">
    <property type="component" value="Unassembled WGS sequence"/>
</dbReference>
<dbReference type="Pfam" id="PF02009">
    <property type="entry name" value="RIFIN"/>
    <property type="match status" value="1"/>
</dbReference>
<sequence length="372" mass="41118">MKVHYINILLFELPLNILIYNQRNHKNTTHHTPKISTTRLLCECELYAPANYDNDPQMKAVMENYNRQTSDRFKEYDERMKTTRQKCKDKCDKEIQKIILKDKLEKELMDKFATLDTDIQSDAIPSCVCEKSIADKMEKGCLRCGYGLGSVAPMIGLTGAVAVNAWKTAELAAAKAAAIAEGAAKGAIAGNAQGMEVVINFLKYWGVDVLIPKIYETFVATNRYADVTTIAGAIAEKHAQNCAILANGSSANGPMCETFGVKFGLMHAVTHSPIGGPANIEIPQKINELAEEATEAADAAAKAAEKSATAAAIKTSTEAIETTSYNWYTTIGYSITAILIIVLIMVIIYKILRYRRKKKMKKKLQYIKLLEE</sequence>
<feature type="transmembrane region" description="Helical" evidence="1">
    <location>
        <begin position="331"/>
        <end position="352"/>
    </location>
</feature>
<keyword evidence="1" id="KW-0812">Transmembrane</keyword>
<dbReference type="OrthoDB" id="10506281at2759"/>
<dbReference type="NCBIfam" id="TIGR01477">
    <property type="entry name" value="RIFIN"/>
    <property type="match status" value="1"/>
</dbReference>